<keyword evidence="2" id="KW-1185">Reference proteome</keyword>
<dbReference type="AlphaFoldDB" id="F3QSQ7"/>
<dbReference type="Pfam" id="PF26211">
    <property type="entry name" value="Phage_phiTE_072"/>
    <property type="match status" value="1"/>
</dbReference>
<sequence>MKMAKETIYRYSLRTASNCWLGEVILTDSKEFFAMTDWGNFNYCWSIQEDIRKFILHLDEDYFSRKMFQSVSYQCSTKKMEDCCKRFASKVLPALKEAIKKELVNTEE</sequence>
<dbReference type="STRING" id="762982.HMPREF9442_01217"/>
<gene>
    <name evidence="1" type="ORF">HMPREF9442_01217</name>
</gene>
<dbReference type="EMBL" id="AFBR01000028">
    <property type="protein sequence ID" value="EGG55344.1"/>
    <property type="molecule type" value="Genomic_DNA"/>
</dbReference>
<dbReference type="InterPro" id="IPR058701">
    <property type="entry name" value="PhiTE_072-like"/>
</dbReference>
<evidence type="ECO:0000313" key="2">
    <source>
        <dbReference type="Proteomes" id="UP000005546"/>
    </source>
</evidence>
<reference evidence="1 2" key="1">
    <citation type="submission" date="2011-02" db="EMBL/GenBank/DDBJ databases">
        <authorList>
            <person name="Weinstock G."/>
            <person name="Sodergren E."/>
            <person name="Clifton S."/>
            <person name="Fulton L."/>
            <person name="Fulton B."/>
            <person name="Courtney L."/>
            <person name="Fronick C."/>
            <person name="Harrison M."/>
            <person name="Strong C."/>
            <person name="Farmer C."/>
            <person name="Delahaunty K."/>
            <person name="Markovic C."/>
            <person name="Hall O."/>
            <person name="Minx P."/>
            <person name="Tomlinson C."/>
            <person name="Mitreva M."/>
            <person name="Hou S."/>
            <person name="Chen J."/>
            <person name="Wollam A."/>
            <person name="Pepin K.H."/>
            <person name="Johnson M."/>
            <person name="Bhonagiri V."/>
            <person name="Zhang X."/>
            <person name="Suruliraj S."/>
            <person name="Warren W."/>
            <person name="Chinwalla A."/>
            <person name="Mardis E.R."/>
            <person name="Wilson R.K."/>
        </authorList>
    </citation>
    <scope>NUCLEOTIDE SEQUENCE [LARGE SCALE GENOMIC DNA]</scope>
    <source>
        <strain evidence="1 2">YIT 11841</strain>
    </source>
</reference>
<comment type="caution">
    <text evidence="1">The sequence shown here is derived from an EMBL/GenBank/DDBJ whole genome shotgun (WGS) entry which is preliminary data.</text>
</comment>
<dbReference type="Proteomes" id="UP000005546">
    <property type="component" value="Unassembled WGS sequence"/>
</dbReference>
<evidence type="ECO:0000313" key="1">
    <source>
        <dbReference type="EMBL" id="EGG55344.1"/>
    </source>
</evidence>
<accession>F3QSQ7</accession>
<name>F3QSQ7_9BACT</name>
<protein>
    <submittedName>
        <fullName evidence="1">Conserved domain protein</fullName>
    </submittedName>
</protein>
<dbReference type="eggNOG" id="ENOG502ZG6T">
    <property type="taxonomic scope" value="Bacteria"/>
</dbReference>
<organism evidence="1 2">
    <name type="scientific">Paraprevotella xylaniphila YIT 11841</name>
    <dbReference type="NCBI Taxonomy" id="762982"/>
    <lineage>
        <taxon>Bacteria</taxon>
        <taxon>Pseudomonadati</taxon>
        <taxon>Bacteroidota</taxon>
        <taxon>Bacteroidia</taxon>
        <taxon>Bacteroidales</taxon>
        <taxon>Prevotellaceae</taxon>
        <taxon>Paraprevotella</taxon>
    </lineage>
</organism>
<dbReference type="HOGENOM" id="CLU_2194438_0_0_10"/>
<proteinExistence type="predicted"/>